<evidence type="ECO:0000313" key="12">
    <source>
        <dbReference type="Proteomes" id="UP001603857"/>
    </source>
</evidence>
<protein>
    <recommendedName>
        <fullName evidence="8">CASP-like protein</fullName>
    </recommendedName>
</protein>
<evidence type="ECO:0000256" key="7">
    <source>
        <dbReference type="ARBA" id="ARBA00023136"/>
    </source>
</evidence>
<dbReference type="AlphaFoldDB" id="A0ABD1M1C3"/>
<evidence type="ECO:0000256" key="8">
    <source>
        <dbReference type="RuleBase" id="RU361233"/>
    </source>
</evidence>
<dbReference type="Proteomes" id="UP001603857">
    <property type="component" value="Unassembled WGS sequence"/>
</dbReference>
<comment type="subcellular location">
    <subcellularLocation>
        <location evidence="1 8">Cell membrane</location>
        <topology evidence="1 8">Multi-pass membrane protein</topology>
    </subcellularLocation>
</comment>
<evidence type="ECO:0000256" key="9">
    <source>
        <dbReference type="SAM" id="MobiDB-lite"/>
    </source>
</evidence>
<dbReference type="GO" id="GO:0005886">
    <property type="term" value="C:plasma membrane"/>
    <property type="evidence" value="ECO:0007669"/>
    <property type="project" value="UniProtKB-SubCell"/>
</dbReference>
<evidence type="ECO:0000256" key="2">
    <source>
        <dbReference type="ARBA" id="ARBA00007651"/>
    </source>
</evidence>
<feature type="transmembrane region" description="Helical" evidence="8">
    <location>
        <begin position="180"/>
        <end position="200"/>
    </location>
</feature>
<keyword evidence="4 8" id="KW-1003">Cell membrane</keyword>
<organism evidence="11 12">
    <name type="scientific">Flemingia macrophylla</name>
    <dbReference type="NCBI Taxonomy" id="520843"/>
    <lineage>
        <taxon>Eukaryota</taxon>
        <taxon>Viridiplantae</taxon>
        <taxon>Streptophyta</taxon>
        <taxon>Embryophyta</taxon>
        <taxon>Tracheophyta</taxon>
        <taxon>Spermatophyta</taxon>
        <taxon>Magnoliopsida</taxon>
        <taxon>eudicotyledons</taxon>
        <taxon>Gunneridae</taxon>
        <taxon>Pentapetalae</taxon>
        <taxon>rosids</taxon>
        <taxon>fabids</taxon>
        <taxon>Fabales</taxon>
        <taxon>Fabaceae</taxon>
        <taxon>Papilionoideae</taxon>
        <taxon>50 kb inversion clade</taxon>
        <taxon>NPAAA clade</taxon>
        <taxon>indigoferoid/millettioid clade</taxon>
        <taxon>Phaseoleae</taxon>
        <taxon>Flemingia</taxon>
    </lineage>
</organism>
<name>A0ABD1M1C3_9FABA</name>
<evidence type="ECO:0000259" key="10">
    <source>
        <dbReference type="Pfam" id="PF04535"/>
    </source>
</evidence>
<evidence type="ECO:0000256" key="4">
    <source>
        <dbReference type="ARBA" id="ARBA00022475"/>
    </source>
</evidence>
<feature type="transmembrane region" description="Helical" evidence="8">
    <location>
        <begin position="143"/>
        <end position="160"/>
    </location>
</feature>
<feature type="transmembrane region" description="Helical" evidence="8">
    <location>
        <begin position="68"/>
        <end position="83"/>
    </location>
</feature>
<comment type="subunit">
    <text evidence="3 8">Homodimer and heterodimers.</text>
</comment>
<comment type="caution">
    <text evidence="11">The sequence shown here is derived from an EMBL/GenBank/DDBJ whole genome shotgun (WGS) entry which is preliminary data.</text>
</comment>
<gene>
    <name evidence="11" type="ORF">Fmac_017165</name>
</gene>
<evidence type="ECO:0000256" key="5">
    <source>
        <dbReference type="ARBA" id="ARBA00022692"/>
    </source>
</evidence>
<accession>A0ABD1M1C3</accession>
<dbReference type="PANTHER" id="PTHR33573:SF40">
    <property type="entry name" value="CASP-LIKE PROTEIN 4D2"/>
    <property type="match status" value="1"/>
</dbReference>
<dbReference type="PANTHER" id="PTHR33573">
    <property type="entry name" value="CASP-LIKE PROTEIN 4A4"/>
    <property type="match status" value="1"/>
</dbReference>
<dbReference type="Pfam" id="PF04535">
    <property type="entry name" value="CASP_dom"/>
    <property type="match status" value="1"/>
</dbReference>
<keyword evidence="6 8" id="KW-1133">Transmembrane helix</keyword>
<dbReference type="InterPro" id="IPR006702">
    <property type="entry name" value="CASP_dom"/>
</dbReference>
<keyword evidence="12" id="KW-1185">Reference proteome</keyword>
<feature type="transmembrane region" description="Helical" evidence="8">
    <location>
        <begin position="95"/>
        <end position="122"/>
    </location>
</feature>
<reference evidence="11 12" key="1">
    <citation type="submission" date="2024-08" db="EMBL/GenBank/DDBJ databases">
        <title>Insights into the chromosomal genome structure of Flemingia macrophylla.</title>
        <authorList>
            <person name="Ding Y."/>
            <person name="Zhao Y."/>
            <person name="Bi W."/>
            <person name="Wu M."/>
            <person name="Zhao G."/>
            <person name="Gong Y."/>
            <person name="Li W."/>
            <person name="Zhang P."/>
        </authorList>
    </citation>
    <scope>NUCLEOTIDE SEQUENCE [LARGE SCALE GENOMIC DNA]</scope>
    <source>
        <strain evidence="11">DYQJB</strain>
        <tissue evidence="11">Leaf</tissue>
    </source>
</reference>
<keyword evidence="5 8" id="KW-0812">Transmembrane</keyword>
<sequence length="206" mass="22871">MWSKKEKLSSSSSSLSSACLRYEPRHTVAVASQSGLRRLTEPSPSPRRDVAVAAQSPRLRRAEHSPRLWLEFVTGARALSLIFEGDKFGFKDVYAYRYMISTIVIGFAYNLLQLVFSVFTVISGKRVIRGDCGYQFDFYGDKIISYFLISGATAGLSLNIELRNDLPSNSFLDKANISASLLLVGFLFTAIASIFTSFALPKKTIN</sequence>
<evidence type="ECO:0000256" key="1">
    <source>
        <dbReference type="ARBA" id="ARBA00004651"/>
    </source>
</evidence>
<dbReference type="PROSITE" id="PS51257">
    <property type="entry name" value="PROKAR_LIPOPROTEIN"/>
    <property type="match status" value="1"/>
</dbReference>
<proteinExistence type="inferred from homology"/>
<evidence type="ECO:0000256" key="3">
    <source>
        <dbReference type="ARBA" id="ARBA00011489"/>
    </source>
</evidence>
<evidence type="ECO:0000313" key="11">
    <source>
        <dbReference type="EMBL" id="KAL2329584.1"/>
    </source>
</evidence>
<comment type="similarity">
    <text evidence="2 8">Belongs to the Casparian strip membrane proteins (CASP) family.</text>
</comment>
<feature type="region of interest" description="Disordered" evidence="9">
    <location>
        <begin position="33"/>
        <end position="57"/>
    </location>
</feature>
<dbReference type="EMBL" id="JBGMDY010000006">
    <property type="protein sequence ID" value="KAL2329584.1"/>
    <property type="molecule type" value="Genomic_DNA"/>
</dbReference>
<feature type="domain" description="Casparian strip membrane protein" evidence="10">
    <location>
        <begin position="86"/>
        <end position="187"/>
    </location>
</feature>
<keyword evidence="7 8" id="KW-0472">Membrane</keyword>
<evidence type="ECO:0000256" key="6">
    <source>
        <dbReference type="ARBA" id="ARBA00022989"/>
    </source>
</evidence>